<sequence>MADFEQILQKAVEDQEIPGCVLHAINRDGSFKYAKCFGKRSVREGGDQSPLQFNTTMWIASCTKLMTSISAMQLVEQGKLSLDEPVYKIIPELKEFPILKGFDDDGKPIEEPHTVPITLRLLLSHSSGLTYGAMHPLIQKWLEYKGLDVNGNLSPYLLERFNVPMVFEPGSAWMYGPSIDFAGLMVERASGLTLEQYMQKNLWKPLGIKDMTFFLSTRPDLKERLADMSERDPETGKVVKTDGMQPYEAKDRTEVKDCMGGQGVFSSAEEYIKVLHAILTTDENEKILKKSTVEEFFKPQLTKEASDALNASLKDEQMNNAAAGTPQDIKKDWGLGGLLILGETPDGKQPNTMFWGGYPNLIWWCDRKAGLTGLYAGQVVPPGDAKCAELDRKFEAGIYELYRKSGKMSSQL</sequence>
<comment type="similarity">
    <text evidence="1">Belongs to the class-A beta-lactamase family.</text>
</comment>
<evidence type="ECO:0000259" key="3">
    <source>
        <dbReference type="Pfam" id="PF00144"/>
    </source>
</evidence>
<evidence type="ECO:0000256" key="2">
    <source>
        <dbReference type="ARBA" id="ARBA00022801"/>
    </source>
</evidence>
<dbReference type="InterPro" id="IPR001466">
    <property type="entry name" value="Beta-lactam-related"/>
</dbReference>
<dbReference type="OrthoDB" id="428260at2759"/>
<protein>
    <submittedName>
        <fullName evidence="4">Beta-lactamase/transpeptidase-like protein</fullName>
    </submittedName>
</protein>
<dbReference type="AlphaFoldDB" id="A0A6A5Z6K7"/>
<dbReference type="SUPFAM" id="SSF56601">
    <property type="entry name" value="beta-lactamase/transpeptidase-like"/>
    <property type="match status" value="1"/>
</dbReference>
<dbReference type="InterPro" id="IPR050789">
    <property type="entry name" value="Diverse_Enzym_Activities"/>
</dbReference>
<dbReference type="Gene3D" id="3.40.710.10">
    <property type="entry name" value="DD-peptidase/beta-lactamase superfamily"/>
    <property type="match status" value="1"/>
</dbReference>
<keyword evidence="2" id="KW-0378">Hydrolase</keyword>
<dbReference type="PANTHER" id="PTHR43283">
    <property type="entry name" value="BETA-LACTAMASE-RELATED"/>
    <property type="match status" value="1"/>
</dbReference>
<feature type="domain" description="Beta-lactamase-related" evidence="3">
    <location>
        <begin position="4"/>
        <end position="386"/>
    </location>
</feature>
<evidence type="ECO:0000313" key="4">
    <source>
        <dbReference type="EMBL" id="KAF2115080.1"/>
    </source>
</evidence>
<evidence type="ECO:0000313" key="5">
    <source>
        <dbReference type="Proteomes" id="UP000799770"/>
    </source>
</evidence>
<keyword evidence="5" id="KW-1185">Reference proteome</keyword>
<reference evidence="4" key="1">
    <citation type="journal article" date="2020" name="Stud. Mycol.">
        <title>101 Dothideomycetes genomes: a test case for predicting lifestyles and emergence of pathogens.</title>
        <authorList>
            <person name="Haridas S."/>
            <person name="Albert R."/>
            <person name="Binder M."/>
            <person name="Bloem J."/>
            <person name="Labutti K."/>
            <person name="Salamov A."/>
            <person name="Andreopoulos B."/>
            <person name="Baker S."/>
            <person name="Barry K."/>
            <person name="Bills G."/>
            <person name="Bluhm B."/>
            <person name="Cannon C."/>
            <person name="Castanera R."/>
            <person name="Culley D."/>
            <person name="Daum C."/>
            <person name="Ezra D."/>
            <person name="Gonzalez J."/>
            <person name="Henrissat B."/>
            <person name="Kuo A."/>
            <person name="Liang C."/>
            <person name="Lipzen A."/>
            <person name="Lutzoni F."/>
            <person name="Magnuson J."/>
            <person name="Mondo S."/>
            <person name="Nolan M."/>
            <person name="Ohm R."/>
            <person name="Pangilinan J."/>
            <person name="Park H.-J."/>
            <person name="Ramirez L."/>
            <person name="Alfaro M."/>
            <person name="Sun H."/>
            <person name="Tritt A."/>
            <person name="Yoshinaga Y."/>
            <person name="Zwiers L.-H."/>
            <person name="Turgeon B."/>
            <person name="Goodwin S."/>
            <person name="Spatafora J."/>
            <person name="Crous P."/>
            <person name="Grigoriev I."/>
        </authorList>
    </citation>
    <scope>NUCLEOTIDE SEQUENCE</scope>
    <source>
        <strain evidence="4">CBS 627.86</strain>
    </source>
</reference>
<dbReference type="Proteomes" id="UP000799770">
    <property type="component" value="Unassembled WGS sequence"/>
</dbReference>
<dbReference type="EMBL" id="ML977324">
    <property type="protein sequence ID" value="KAF2115080.1"/>
    <property type="molecule type" value="Genomic_DNA"/>
</dbReference>
<dbReference type="PANTHER" id="PTHR43283:SF17">
    <property type="entry name" value="(LOVD), PUTATIVE (AFU_ORTHOLOGUE AFUA_5G00920)-RELATED"/>
    <property type="match status" value="1"/>
</dbReference>
<accession>A0A6A5Z6K7</accession>
<dbReference type="GO" id="GO:0016787">
    <property type="term" value="F:hydrolase activity"/>
    <property type="evidence" value="ECO:0007669"/>
    <property type="project" value="UniProtKB-KW"/>
</dbReference>
<proteinExistence type="inferred from homology"/>
<evidence type="ECO:0000256" key="1">
    <source>
        <dbReference type="ARBA" id="ARBA00009009"/>
    </source>
</evidence>
<name>A0A6A5Z6K7_9PLEO</name>
<dbReference type="InterPro" id="IPR012338">
    <property type="entry name" value="Beta-lactam/transpept-like"/>
</dbReference>
<dbReference type="Pfam" id="PF00144">
    <property type="entry name" value="Beta-lactamase"/>
    <property type="match status" value="1"/>
</dbReference>
<gene>
    <name evidence="4" type="ORF">BDV96DRAFT_646929</name>
</gene>
<organism evidence="4 5">
    <name type="scientific">Lophiotrema nucula</name>
    <dbReference type="NCBI Taxonomy" id="690887"/>
    <lineage>
        <taxon>Eukaryota</taxon>
        <taxon>Fungi</taxon>
        <taxon>Dikarya</taxon>
        <taxon>Ascomycota</taxon>
        <taxon>Pezizomycotina</taxon>
        <taxon>Dothideomycetes</taxon>
        <taxon>Pleosporomycetidae</taxon>
        <taxon>Pleosporales</taxon>
        <taxon>Lophiotremataceae</taxon>
        <taxon>Lophiotrema</taxon>
    </lineage>
</organism>